<organism evidence="8 9">
    <name type="scientific">Pectobacterium brasiliense</name>
    <dbReference type="NCBI Taxonomy" id="180957"/>
    <lineage>
        <taxon>Bacteria</taxon>
        <taxon>Pseudomonadati</taxon>
        <taxon>Pseudomonadota</taxon>
        <taxon>Gammaproteobacteria</taxon>
        <taxon>Enterobacterales</taxon>
        <taxon>Pectobacteriaceae</taxon>
        <taxon>Pectobacterium</taxon>
    </lineage>
</organism>
<dbReference type="GO" id="GO:0016747">
    <property type="term" value="F:acyltransferase activity, transferring groups other than amino-acyl groups"/>
    <property type="evidence" value="ECO:0007669"/>
    <property type="project" value="InterPro"/>
</dbReference>
<accession>A0A0M2EWC1</accession>
<comment type="similarity">
    <text evidence="1">Belongs to the acetyltransferase family. GNAT subfamily.</text>
</comment>
<feature type="domain" description="N-acetyltransferase" evidence="7">
    <location>
        <begin position="39"/>
        <end position="144"/>
    </location>
</feature>
<evidence type="ECO:0000259" key="7">
    <source>
        <dbReference type="Pfam" id="PF00583"/>
    </source>
</evidence>
<evidence type="ECO:0000256" key="2">
    <source>
        <dbReference type="ARBA" id="ARBA00022491"/>
    </source>
</evidence>
<reference evidence="8 9" key="1">
    <citation type="submission" date="2014-08" db="EMBL/GenBank/DDBJ databases">
        <title>Genome sequences of NCPPB Pectobacterium isolates.</title>
        <authorList>
            <person name="Glover R.H."/>
            <person name="Sapp M."/>
            <person name="Elphinstone J."/>
        </authorList>
    </citation>
    <scope>NUCLEOTIDE SEQUENCE [LARGE SCALE GENOMIC DNA]</scope>
    <source>
        <strain evidence="8 9">LMG 21372</strain>
    </source>
</reference>
<dbReference type="InterPro" id="IPR016181">
    <property type="entry name" value="Acyl_CoA_acyltransferase"/>
</dbReference>
<dbReference type="EMBL" id="JQOD01000007">
    <property type="protein sequence ID" value="KGA32055.1"/>
    <property type="molecule type" value="Genomic_DNA"/>
</dbReference>
<dbReference type="OrthoDB" id="9799147at2"/>
<dbReference type="InterPro" id="IPR000182">
    <property type="entry name" value="GNAT_dom"/>
</dbReference>
<evidence type="ECO:0000313" key="9">
    <source>
        <dbReference type="Proteomes" id="UP000029435"/>
    </source>
</evidence>
<comment type="catalytic activity">
    <reaction evidence="6">
        <text>glycyl-tRNA(Gly) + acetyl-CoA = N-acetylglycyl-tRNA(Gly) + CoA + H(+)</text>
        <dbReference type="Rhea" id="RHEA:81867"/>
        <dbReference type="Rhea" id="RHEA-COMP:9683"/>
        <dbReference type="Rhea" id="RHEA-COMP:19766"/>
        <dbReference type="ChEBI" id="CHEBI:15378"/>
        <dbReference type="ChEBI" id="CHEBI:57287"/>
        <dbReference type="ChEBI" id="CHEBI:57288"/>
        <dbReference type="ChEBI" id="CHEBI:78522"/>
        <dbReference type="ChEBI" id="CHEBI:232036"/>
    </reaction>
</comment>
<keyword evidence="5" id="KW-0012">Acyltransferase</keyword>
<name>A0A0M2EWC1_9GAMM</name>
<dbReference type="PANTHER" id="PTHR36449">
    <property type="entry name" value="ACETYLTRANSFERASE-RELATED"/>
    <property type="match status" value="1"/>
</dbReference>
<dbReference type="SUPFAM" id="SSF55729">
    <property type="entry name" value="Acyl-CoA N-acyltransferases (Nat)"/>
    <property type="match status" value="1"/>
</dbReference>
<keyword evidence="2" id="KW-0678">Repressor</keyword>
<sequence length="160" mass="17509">MGITAPEPLSSSHNLAEFCSQEPSLNEWIKKKALKNHSAGISRVYVICAEGTHQVIGYYCLSTGSVQRNTAPGAYRRNAPESLPVIVLGRLAIDQAYSGKGLGVALLKDAIFRTENIALQVGVRALVVHALDENVRNFYLKFAFDPSPVQPLMLLYPIKI</sequence>
<dbReference type="PANTHER" id="PTHR36449:SF1">
    <property type="entry name" value="ACETYLTRANSFERASE"/>
    <property type="match status" value="1"/>
</dbReference>
<proteinExistence type="inferred from homology"/>
<evidence type="ECO:0000256" key="6">
    <source>
        <dbReference type="ARBA" id="ARBA00049880"/>
    </source>
</evidence>
<evidence type="ECO:0000313" key="8">
    <source>
        <dbReference type="EMBL" id="KGA32055.1"/>
    </source>
</evidence>
<evidence type="ECO:0000256" key="5">
    <source>
        <dbReference type="ARBA" id="ARBA00023315"/>
    </source>
</evidence>
<keyword evidence="4 8" id="KW-0808">Transferase</keyword>
<protein>
    <submittedName>
        <fullName evidence="8">GCN5 family acetyltransferase</fullName>
    </submittedName>
</protein>
<evidence type="ECO:0000256" key="1">
    <source>
        <dbReference type="ARBA" id="ARBA00009342"/>
    </source>
</evidence>
<dbReference type="Proteomes" id="UP000029435">
    <property type="component" value="Unassembled WGS sequence"/>
</dbReference>
<gene>
    <name evidence="8" type="ORF">KU74_19170</name>
</gene>
<dbReference type="Pfam" id="PF00583">
    <property type="entry name" value="Acetyltransf_1"/>
    <property type="match status" value="1"/>
</dbReference>
<dbReference type="Gene3D" id="3.40.630.30">
    <property type="match status" value="1"/>
</dbReference>
<evidence type="ECO:0000256" key="3">
    <source>
        <dbReference type="ARBA" id="ARBA00022649"/>
    </source>
</evidence>
<comment type="caution">
    <text evidence="8">The sequence shown here is derived from an EMBL/GenBank/DDBJ whole genome shotgun (WGS) entry which is preliminary data.</text>
</comment>
<dbReference type="RefSeq" id="WP_039317313.1">
    <property type="nucleotide sequence ID" value="NZ_JQOD01000007.1"/>
</dbReference>
<evidence type="ECO:0000256" key="4">
    <source>
        <dbReference type="ARBA" id="ARBA00022679"/>
    </source>
</evidence>
<dbReference type="AlphaFoldDB" id="A0A0M2EWC1"/>
<keyword evidence="3" id="KW-1277">Toxin-antitoxin system</keyword>
<dbReference type="STRING" id="180957.B5S52_00700"/>
<dbReference type="CDD" id="cd04301">
    <property type="entry name" value="NAT_SF"/>
    <property type="match status" value="1"/>
</dbReference>